<keyword evidence="1" id="KW-1133">Transmembrane helix</keyword>
<feature type="transmembrane region" description="Helical" evidence="1">
    <location>
        <begin position="21"/>
        <end position="41"/>
    </location>
</feature>
<feature type="transmembrane region" description="Helical" evidence="1">
    <location>
        <begin position="642"/>
        <end position="667"/>
    </location>
</feature>
<keyword evidence="3" id="KW-1185">Reference proteome</keyword>
<dbReference type="NCBIfam" id="NF033766">
    <property type="entry name" value="choice_anch_G"/>
    <property type="match status" value="1"/>
</dbReference>
<dbReference type="Proteomes" id="UP000231742">
    <property type="component" value="Unassembled WGS sequence"/>
</dbReference>
<name>A0A2M9D350_9MICO</name>
<protein>
    <recommendedName>
        <fullName evidence="4">Choice-of-anchor G family protein</fullName>
    </recommendedName>
</protein>
<evidence type="ECO:0000313" key="3">
    <source>
        <dbReference type="Proteomes" id="UP000231742"/>
    </source>
</evidence>
<dbReference type="RefSeq" id="WP_100389470.1">
    <property type="nucleotide sequence ID" value="NZ_PGFH01000002.1"/>
</dbReference>
<proteinExistence type="predicted"/>
<gene>
    <name evidence="2" type="ORF">CLV85_1998</name>
</gene>
<evidence type="ECO:0008006" key="4">
    <source>
        <dbReference type="Google" id="ProtNLM"/>
    </source>
</evidence>
<sequence>MFTQHIPRTGKPVGKSNHTAGVRFGAALGTMALVSGFIFIAPAAASAEETNGASYAYAEFLSGDVLGTDLGNVAGLGQVVASNNGNQARQVHRDPLTVEVLGATVLNQPGGLQLPLLDVVDAGVVNQYAQADKDGESFASTGAIQDDGGIGIGELASGPAGDLTLDLDSLLSNEFASVLTDLKLDLDAVAARADGNMTSASGDYTLADATLSFSSPAISKLTSKVTKALDGVDGQLISLGGDNGALGNSIDGILDPVLGVVGSSADVKVIVDADLQKAVSTLLDGKYGNGAVSFNLETGAVVVDLEALLGGELNNLAPNTELLTDAVVNQILNGITETVADLADDIVERVELSLRDARVEVSAKLNLLTAQKSTQKTVCRDIQVPIIGDILNGEVLGGGSSSGGLVGGLLGGLTGGLTEGVTQGVTQGIIGYTTDTVCELVGSVLPDLRSTVDVSIVGNVDDLIDGTAISAKANISLLGGTVKTGLNVDTLIGSLGKSLNSSLFSNDGVVTSLVKSLNTGLVNPAVTGLLGDSSVATVLHDLVSIKVNVQEQLTSTGAVKGDMFSETAVRVAVGSGDIATLNVARAVVGPNVQTVVDPGCTENCGPTDPEDPNCTENCGPVTDPCVGICLLDLPTYALDGQLAYTGAGVATLIALIVALLAAGAYFARQGYLRTHPKSEL</sequence>
<dbReference type="EMBL" id="PGFH01000002">
    <property type="protein sequence ID" value="PJJ78428.1"/>
    <property type="molecule type" value="Genomic_DNA"/>
</dbReference>
<evidence type="ECO:0000256" key="1">
    <source>
        <dbReference type="SAM" id="Phobius"/>
    </source>
</evidence>
<dbReference type="OrthoDB" id="5479351at2"/>
<evidence type="ECO:0000313" key="2">
    <source>
        <dbReference type="EMBL" id="PJJ78428.1"/>
    </source>
</evidence>
<reference evidence="2 3" key="1">
    <citation type="submission" date="2017-11" db="EMBL/GenBank/DDBJ databases">
        <title>Genomic Encyclopedia of Archaeal and Bacterial Type Strains, Phase II (KMG-II): From Individual Species to Whole Genera.</title>
        <authorList>
            <person name="Goeker M."/>
        </authorList>
    </citation>
    <scope>NUCLEOTIDE SEQUENCE [LARGE SCALE GENOMIC DNA]</scope>
    <source>
        <strain evidence="2 3">DSM 16400</strain>
    </source>
</reference>
<dbReference type="InterPro" id="IPR047900">
    <property type="entry name" value="Choice_anch_G"/>
</dbReference>
<organism evidence="2 3">
    <name type="scientific">Salinibacterium amurskyense</name>
    <dbReference type="NCBI Taxonomy" id="205941"/>
    <lineage>
        <taxon>Bacteria</taxon>
        <taxon>Bacillati</taxon>
        <taxon>Actinomycetota</taxon>
        <taxon>Actinomycetes</taxon>
        <taxon>Micrococcales</taxon>
        <taxon>Microbacteriaceae</taxon>
        <taxon>Salinibacterium</taxon>
    </lineage>
</organism>
<accession>A0A2M9D350</accession>
<comment type="caution">
    <text evidence="2">The sequence shown here is derived from an EMBL/GenBank/DDBJ whole genome shotgun (WGS) entry which is preliminary data.</text>
</comment>
<dbReference type="AlphaFoldDB" id="A0A2M9D350"/>
<keyword evidence="1" id="KW-0472">Membrane</keyword>
<keyword evidence="1" id="KW-0812">Transmembrane</keyword>